<name>A0A1X6P0Z6_PORUM</name>
<dbReference type="AlphaFoldDB" id="A0A1X6P0Z6"/>
<evidence type="ECO:0000313" key="3">
    <source>
        <dbReference type="Proteomes" id="UP000218209"/>
    </source>
</evidence>
<protein>
    <submittedName>
        <fullName evidence="2">Uncharacterized protein</fullName>
    </submittedName>
</protein>
<dbReference type="EMBL" id="KV918954">
    <property type="protein sequence ID" value="OSX74293.1"/>
    <property type="molecule type" value="Genomic_DNA"/>
</dbReference>
<proteinExistence type="predicted"/>
<evidence type="ECO:0000256" key="1">
    <source>
        <dbReference type="SAM" id="MobiDB-lite"/>
    </source>
</evidence>
<keyword evidence="3" id="KW-1185">Reference proteome</keyword>
<feature type="compositionally biased region" description="Gly residues" evidence="1">
    <location>
        <begin position="22"/>
        <end position="49"/>
    </location>
</feature>
<evidence type="ECO:0000313" key="2">
    <source>
        <dbReference type="EMBL" id="OSX74293.1"/>
    </source>
</evidence>
<feature type="compositionally biased region" description="Low complexity" evidence="1">
    <location>
        <begin position="1"/>
        <end position="10"/>
    </location>
</feature>
<dbReference type="Proteomes" id="UP000218209">
    <property type="component" value="Unassembled WGS sequence"/>
</dbReference>
<accession>A0A1X6P0Z6</accession>
<reference evidence="2 3" key="1">
    <citation type="submission" date="2017-03" db="EMBL/GenBank/DDBJ databases">
        <title>WGS assembly of Porphyra umbilicalis.</title>
        <authorList>
            <person name="Brawley S.H."/>
            <person name="Blouin N.A."/>
            <person name="Ficko-Blean E."/>
            <person name="Wheeler G.L."/>
            <person name="Lohr M."/>
            <person name="Goodson H.V."/>
            <person name="Jenkins J.W."/>
            <person name="Blaby-Haas C.E."/>
            <person name="Helliwell K.E."/>
            <person name="Chan C."/>
            <person name="Marriage T."/>
            <person name="Bhattacharya D."/>
            <person name="Klein A.S."/>
            <person name="Badis Y."/>
            <person name="Brodie J."/>
            <person name="Cao Y."/>
            <person name="Collen J."/>
            <person name="Dittami S.M."/>
            <person name="Gachon C.M."/>
            <person name="Green B.R."/>
            <person name="Karpowicz S."/>
            <person name="Kim J.W."/>
            <person name="Kudahl U."/>
            <person name="Lin S."/>
            <person name="Michel G."/>
            <person name="Mittag M."/>
            <person name="Olson B.J."/>
            <person name="Pangilinan J."/>
            <person name="Peng Y."/>
            <person name="Qiu H."/>
            <person name="Shu S."/>
            <person name="Singer J.T."/>
            <person name="Smith A.G."/>
            <person name="Sprecher B.N."/>
            <person name="Wagner V."/>
            <person name="Wang W."/>
            <person name="Wang Z.-Y."/>
            <person name="Yan J."/>
            <person name="Yarish C."/>
            <person name="Zoeuner-Riek S."/>
            <person name="Zhuang Y."/>
            <person name="Zou Y."/>
            <person name="Lindquist E.A."/>
            <person name="Grimwood J."/>
            <person name="Barry K."/>
            <person name="Rokhsar D.S."/>
            <person name="Schmutz J."/>
            <person name="Stiller J.W."/>
            <person name="Grossman A.R."/>
            <person name="Prochnik S.E."/>
        </authorList>
    </citation>
    <scope>NUCLEOTIDE SEQUENCE [LARGE SCALE GENOMIC DNA]</scope>
    <source>
        <strain evidence="2">4086291</strain>
    </source>
</reference>
<feature type="compositionally biased region" description="Low complexity" evidence="1">
    <location>
        <begin position="50"/>
        <end position="63"/>
    </location>
</feature>
<organism evidence="2 3">
    <name type="scientific">Porphyra umbilicalis</name>
    <name type="common">Purple laver</name>
    <name type="synonym">Red alga</name>
    <dbReference type="NCBI Taxonomy" id="2786"/>
    <lineage>
        <taxon>Eukaryota</taxon>
        <taxon>Rhodophyta</taxon>
        <taxon>Bangiophyceae</taxon>
        <taxon>Bangiales</taxon>
        <taxon>Bangiaceae</taxon>
        <taxon>Porphyra</taxon>
    </lineage>
</organism>
<sequence>MAAAAAMAAASPTAGASNLGRPAGGAATGGGGGGGGSGPRGRAGGGGGHAARTPAGRVGAWGPRRPPPPPPCRGHVCVPVGAAAAAAAAAARRRACRGATAVRLGRTGAQAPPPPGTMTLLAALLTATAFVAAVTALGRPVDAATTSSFIVGYHEIKSAPGGVYTLPDGRQFAAQTYSTNGCRHEVAFTGTAEPGNPGNGTRVVQIDPPDCTMVNRSSTSDVQTYVGTKVLRLVANGFKFMPKFTFSDIDTNASSDPSLGSEMWRESASSIGLADGSIVRPMVSLEPATLLGVFDAAVDKTTLTQSGWPNFGAGDLPLEMAAYASWDVIKDVQNADDYLARAHFTYQQPVDDLLILYALTRKANTDQSYGTIAYLDGLVFPPSCQCSAGAPETRQIAVPTTTAGQCTMTMRTFTPHVCDLMGNRWCRTVDVLAWRATGPESGGTVPCASSPLTVQRYQSDYLPQSDFAQPPAQAV</sequence>
<gene>
    <name evidence="2" type="ORF">BU14_0296s0008</name>
</gene>
<feature type="region of interest" description="Disordered" evidence="1">
    <location>
        <begin position="1"/>
        <end position="67"/>
    </location>
</feature>